<dbReference type="Proteomes" id="UP000033423">
    <property type="component" value="Unassembled WGS sequence"/>
</dbReference>
<gene>
    <name evidence="1" type="ORF">MBAV_003954</name>
</gene>
<name>A0A0F3GPJ8_9BACT</name>
<dbReference type="AlphaFoldDB" id="A0A0F3GPJ8"/>
<evidence type="ECO:0000313" key="2">
    <source>
        <dbReference type="Proteomes" id="UP000033423"/>
    </source>
</evidence>
<reference evidence="1 2" key="1">
    <citation type="submission" date="2015-02" db="EMBL/GenBank/DDBJ databases">
        <title>Single-cell genomics of uncultivated deep-branching MTB reveals a conserved set of magnetosome genes.</title>
        <authorList>
            <person name="Kolinko S."/>
            <person name="Richter M."/>
            <person name="Glockner F.O."/>
            <person name="Brachmann A."/>
            <person name="Schuler D."/>
        </authorList>
    </citation>
    <scope>NUCLEOTIDE SEQUENCE [LARGE SCALE GENOMIC DNA]</scope>
    <source>
        <strain evidence="1">TM-1</strain>
    </source>
</reference>
<sequence>MNLFISQIKTSPDWLLRQMTSLLPSPLKSYIGVTGTENSTLTSLSVVIATEHWLPVVVSQPVQAVTVEPCAGVAVRITVVSVEYDARHVLPSLLQLSVPVDAATVPLPLPVVLRVRVAKPPGSCVTVNV</sequence>
<comment type="caution">
    <text evidence="1">The sequence shown here is derived from an EMBL/GenBank/DDBJ whole genome shotgun (WGS) entry which is preliminary data.</text>
</comment>
<protein>
    <submittedName>
        <fullName evidence="1">Uncharacterized protein</fullName>
    </submittedName>
</protein>
<accession>A0A0F3GPJ8</accession>
<evidence type="ECO:0000313" key="1">
    <source>
        <dbReference type="EMBL" id="KJU83850.1"/>
    </source>
</evidence>
<dbReference type="EMBL" id="LACI01001703">
    <property type="protein sequence ID" value="KJU83850.1"/>
    <property type="molecule type" value="Genomic_DNA"/>
</dbReference>
<keyword evidence="2" id="KW-1185">Reference proteome</keyword>
<organism evidence="1 2">
    <name type="scientific">Candidatus Magnetobacterium bavaricum</name>
    <dbReference type="NCBI Taxonomy" id="29290"/>
    <lineage>
        <taxon>Bacteria</taxon>
        <taxon>Pseudomonadati</taxon>
        <taxon>Nitrospirota</taxon>
        <taxon>Thermodesulfovibrionia</taxon>
        <taxon>Thermodesulfovibrionales</taxon>
        <taxon>Candidatus Magnetobacteriaceae</taxon>
        <taxon>Candidatus Magnetobacterium</taxon>
    </lineage>
</organism>
<proteinExistence type="predicted"/>